<dbReference type="Gene3D" id="3.40.1390.10">
    <property type="entry name" value="MurE/MurF, N-terminal domain"/>
    <property type="match status" value="1"/>
</dbReference>
<dbReference type="SUPFAM" id="SSF51161">
    <property type="entry name" value="Trimeric LpxA-like enzymes"/>
    <property type="match status" value="1"/>
</dbReference>
<proteinExistence type="inferred from homology"/>
<dbReference type="Gene3D" id="2.160.10.10">
    <property type="entry name" value="Hexapeptide repeat proteins"/>
    <property type="match status" value="1"/>
</dbReference>
<name>A0ABX3PFH3_9HYPH</name>
<evidence type="ECO:0000256" key="3">
    <source>
        <dbReference type="ARBA" id="ARBA00022679"/>
    </source>
</evidence>
<keyword evidence="2 7" id="KW-0441">Lipid A biosynthesis</keyword>
<dbReference type="InterPro" id="IPR007691">
    <property type="entry name" value="LpxD"/>
</dbReference>
<dbReference type="Pfam" id="PF04613">
    <property type="entry name" value="LpxD"/>
    <property type="match status" value="1"/>
</dbReference>
<dbReference type="NCBIfam" id="TIGR01853">
    <property type="entry name" value="lipid_A_lpxD"/>
    <property type="match status" value="1"/>
</dbReference>
<organism evidence="10 11">
    <name type="scientific">Xaviernesmea rhizosphaerae</name>
    <dbReference type="NCBI Taxonomy" id="1672749"/>
    <lineage>
        <taxon>Bacteria</taxon>
        <taxon>Pseudomonadati</taxon>
        <taxon>Pseudomonadota</taxon>
        <taxon>Alphaproteobacteria</taxon>
        <taxon>Hyphomicrobiales</taxon>
        <taxon>Rhizobiaceae</taxon>
        <taxon>Rhizobium/Agrobacterium group</taxon>
        <taxon>Xaviernesmea</taxon>
    </lineage>
</organism>
<evidence type="ECO:0000256" key="2">
    <source>
        <dbReference type="ARBA" id="ARBA00022556"/>
    </source>
</evidence>
<comment type="catalytic activity">
    <reaction evidence="7">
        <text>a UDP-3-O-[(3R)-3-hydroxyacyl]-alpha-D-glucosamine + a (3R)-hydroxyacyl-[ACP] = a UDP-2-N,3-O-bis[(3R)-3-hydroxyacyl]-alpha-D-glucosamine + holo-[ACP] + H(+)</text>
        <dbReference type="Rhea" id="RHEA:53836"/>
        <dbReference type="Rhea" id="RHEA-COMP:9685"/>
        <dbReference type="Rhea" id="RHEA-COMP:9945"/>
        <dbReference type="ChEBI" id="CHEBI:15378"/>
        <dbReference type="ChEBI" id="CHEBI:64479"/>
        <dbReference type="ChEBI" id="CHEBI:78827"/>
        <dbReference type="ChEBI" id="CHEBI:137740"/>
        <dbReference type="ChEBI" id="CHEBI:137748"/>
        <dbReference type="EC" id="2.3.1.191"/>
    </reaction>
</comment>
<dbReference type="CDD" id="cd03352">
    <property type="entry name" value="LbH_LpxD"/>
    <property type="match status" value="1"/>
</dbReference>
<keyword evidence="5 7" id="KW-0443">Lipid metabolism</keyword>
<feature type="active site" description="Proton acceptor" evidence="7">
    <location>
        <position position="249"/>
    </location>
</feature>
<dbReference type="InterPro" id="IPR001451">
    <property type="entry name" value="Hexapep"/>
</dbReference>
<dbReference type="PANTHER" id="PTHR43378">
    <property type="entry name" value="UDP-3-O-ACYLGLUCOSAMINE N-ACYLTRANSFERASE"/>
    <property type="match status" value="1"/>
</dbReference>
<evidence type="ECO:0000256" key="5">
    <source>
        <dbReference type="ARBA" id="ARBA00023098"/>
    </source>
</evidence>
<comment type="function">
    <text evidence="7">Catalyzes the N-acylation of UDP-3-O-acylglucosamine using 3-hydroxyacyl-ACP as the acyl donor. Is involved in the biosynthesis of lipid A, a phosphorylated glycolipid that anchors the lipopolysaccharide to the outer membrane of the cell.</text>
</comment>
<dbReference type="InterPro" id="IPR020573">
    <property type="entry name" value="UDP_GlcNAc_AcTrfase_non-rep"/>
</dbReference>
<dbReference type="EC" id="2.3.1.191" evidence="7"/>
<dbReference type="InterPro" id="IPR056729">
    <property type="entry name" value="GMPPB_C"/>
</dbReference>
<evidence type="ECO:0000259" key="9">
    <source>
        <dbReference type="Pfam" id="PF25087"/>
    </source>
</evidence>
<evidence type="ECO:0000313" key="11">
    <source>
        <dbReference type="Proteomes" id="UP000192652"/>
    </source>
</evidence>
<feature type="domain" description="UDP-3-O-[3-hydroxymyristoyl] glucosamine N-acyltransferase non-repeat region" evidence="8">
    <location>
        <begin position="31"/>
        <end position="100"/>
    </location>
</feature>
<dbReference type="InterPro" id="IPR011004">
    <property type="entry name" value="Trimer_LpxA-like_sf"/>
</dbReference>
<dbReference type="PROSITE" id="PS00101">
    <property type="entry name" value="HEXAPEP_TRANSFERASES"/>
    <property type="match status" value="1"/>
</dbReference>
<evidence type="ECO:0000259" key="8">
    <source>
        <dbReference type="Pfam" id="PF04613"/>
    </source>
</evidence>
<gene>
    <name evidence="7" type="primary">lpxD</name>
    <name evidence="10" type="ORF">BTR14_06985</name>
</gene>
<dbReference type="PANTHER" id="PTHR43378:SF2">
    <property type="entry name" value="UDP-3-O-ACYLGLUCOSAMINE N-ACYLTRANSFERASE 1, MITOCHONDRIAL-RELATED"/>
    <property type="match status" value="1"/>
</dbReference>
<dbReference type="HAMAP" id="MF_00523">
    <property type="entry name" value="LpxD"/>
    <property type="match status" value="1"/>
</dbReference>
<dbReference type="NCBIfam" id="NF002060">
    <property type="entry name" value="PRK00892.1"/>
    <property type="match status" value="1"/>
</dbReference>
<sequence>MADPRFFECAGPFALAEVAARAGGTLVGEADRLIEDVAPLQTAGPREVSFLDNSRYLPQLGQSQAGAIIVHPAHADSVPPGTAAIVAKDPYIAWAQVCALFHPQPGARASIHPTAVIDPEAEVDPSCEIGAHVVVERRARLAAGCVLGAGSVIGQAVEIGENSRIGANCVVSHAVLGARVRLFPGVKIGQDGFGFAPAAAGYVSVPQLGRVILGDDVHVGANTTIDRGSARDTVIGTGTRIDNLVQIGHNVVLGRQCIVVAQVGIAGSTTVGDYTRIGGQAALAGHIEVGRGVQIGAQAGVISDVEPGAVLLGSPAQPKRDFFRQIAFLKRMAPRR</sequence>
<keyword evidence="3 7" id="KW-0808">Transferase</keyword>
<evidence type="ECO:0000256" key="4">
    <source>
        <dbReference type="ARBA" id="ARBA00022737"/>
    </source>
</evidence>
<keyword evidence="11" id="KW-1185">Reference proteome</keyword>
<dbReference type="InterPro" id="IPR018357">
    <property type="entry name" value="Hexapep_transf_CS"/>
</dbReference>
<feature type="domain" description="Mannose-1-phosphate guanyltransferase C-terminal" evidence="9">
    <location>
        <begin position="111"/>
        <end position="187"/>
    </location>
</feature>
<evidence type="ECO:0000256" key="1">
    <source>
        <dbReference type="ARBA" id="ARBA00022516"/>
    </source>
</evidence>
<keyword evidence="6 7" id="KW-0012">Acyltransferase</keyword>
<keyword evidence="4 7" id="KW-0677">Repeat</keyword>
<evidence type="ECO:0000256" key="7">
    <source>
        <dbReference type="HAMAP-Rule" id="MF_00523"/>
    </source>
</evidence>
<comment type="caution">
    <text evidence="10">The sequence shown here is derived from an EMBL/GenBank/DDBJ whole genome shotgun (WGS) entry which is preliminary data.</text>
</comment>
<accession>A0ABX3PFH3</accession>
<protein>
    <recommendedName>
        <fullName evidence="7">UDP-3-O-acylglucosamine N-acyltransferase</fullName>
        <ecNumber evidence="7">2.3.1.191</ecNumber>
    </recommendedName>
</protein>
<dbReference type="Pfam" id="PF14602">
    <property type="entry name" value="Hexapep_2"/>
    <property type="match status" value="1"/>
</dbReference>
<keyword evidence="1 7" id="KW-0444">Lipid biosynthesis</keyword>
<comment type="pathway">
    <text evidence="7">Bacterial outer membrane biogenesis; LPS lipid A biosynthesis.</text>
</comment>
<dbReference type="RefSeq" id="WP_081175002.1">
    <property type="nucleotide sequence ID" value="NZ_MSPX01000004.1"/>
</dbReference>
<evidence type="ECO:0000256" key="6">
    <source>
        <dbReference type="ARBA" id="ARBA00023315"/>
    </source>
</evidence>
<dbReference type="Pfam" id="PF25087">
    <property type="entry name" value="GMPPB_C"/>
    <property type="match status" value="1"/>
</dbReference>
<comment type="subunit">
    <text evidence="7">Homotrimer.</text>
</comment>
<evidence type="ECO:0000313" key="10">
    <source>
        <dbReference type="EMBL" id="OQP87163.1"/>
    </source>
</evidence>
<dbReference type="EMBL" id="MSPX01000004">
    <property type="protein sequence ID" value="OQP87163.1"/>
    <property type="molecule type" value="Genomic_DNA"/>
</dbReference>
<dbReference type="Proteomes" id="UP000192652">
    <property type="component" value="Unassembled WGS sequence"/>
</dbReference>
<reference evidence="10 11" key="1">
    <citation type="journal article" date="2017" name="Antonie Van Leeuwenhoek">
        <title>Rhizobium rhizosphaerae sp. nov., a novel species isolated from rice rhizosphere.</title>
        <authorList>
            <person name="Zhao J.J."/>
            <person name="Zhang J."/>
            <person name="Zhang R.J."/>
            <person name="Zhang C.W."/>
            <person name="Yin H.Q."/>
            <person name="Zhang X.X."/>
        </authorList>
    </citation>
    <scope>NUCLEOTIDE SEQUENCE [LARGE SCALE GENOMIC DNA]</scope>
    <source>
        <strain evidence="10 11">RD15</strain>
    </source>
</reference>
<comment type="similarity">
    <text evidence="7">Belongs to the transferase hexapeptide repeat family. LpxD subfamily.</text>
</comment>